<protein>
    <recommendedName>
        <fullName evidence="3">dATP/dGTP diphosphohydrolase N-terminal domain-containing protein</fullName>
    </recommendedName>
</protein>
<evidence type="ECO:0008006" key="3">
    <source>
        <dbReference type="Google" id="ProtNLM"/>
    </source>
</evidence>
<proteinExistence type="predicted"/>
<name>A0A6M3JT89_9ZZZZ</name>
<organism evidence="1">
    <name type="scientific">viral metagenome</name>
    <dbReference type="NCBI Taxonomy" id="1070528"/>
    <lineage>
        <taxon>unclassified sequences</taxon>
        <taxon>metagenomes</taxon>
        <taxon>organismal metagenomes</taxon>
    </lineage>
</organism>
<reference evidence="1" key="1">
    <citation type="submission" date="2020-03" db="EMBL/GenBank/DDBJ databases">
        <title>The deep terrestrial virosphere.</title>
        <authorList>
            <person name="Holmfeldt K."/>
            <person name="Nilsson E."/>
            <person name="Simone D."/>
            <person name="Lopez-Fernandez M."/>
            <person name="Wu X."/>
            <person name="de Brujin I."/>
            <person name="Lundin D."/>
            <person name="Andersson A."/>
            <person name="Bertilsson S."/>
            <person name="Dopson M."/>
        </authorList>
    </citation>
    <scope>NUCLEOTIDE SEQUENCE</scope>
    <source>
        <strain evidence="1">MM415A02425</strain>
        <strain evidence="2">MM415B02868</strain>
    </source>
</reference>
<evidence type="ECO:0000313" key="1">
    <source>
        <dbReference type="EMBL" id="QJA73234.1"/>
    </source>
</evidence>
<sequence length="94" mass="10527">MGMQKTIKIEVGSTTPLWPYAVVQVIEAVMQEGEAEGKSGWEEQYSSSHIHRAQDHLDSYFRNGAAEEDHLAHAFCRLMMANAIERGYVGKGDE</sequence>
<gene>
    <name evidence="1" type="ORF">MM415A02425_0006</name>
    <name evidence="2" type="ORF">MM415B02868_0009</name>
</gene>
<dbReference type="AlphaFoldDB" id="A0A6M3JT89"/>
<dbReference type="EMBL" id="MT142742">
    <property type="protein sequence ID" value="QJA87938.1"/>
    <property type="molecule type" value="Genomic_DNA"/>
</dbReference>
<dbReference type="EMBL" id="MT142012">
    <property type="protein sequence ID" value="QJA73234.1"/>
    <property type="molecule type" value="Genomic_DNA"/>
</dbReference>
<accession>A0A6M3JT89</accession>
<evidence type="ECO:0000313" key="2">
    <source>
        <dbReference type="EMBL" id="QJA87938.1"/>
    </source>
</evidence>